<reference evidence="2 3" key="1">
    <citation type="submission" date="2019-07" db="EMBL/GenBank/DDBJ databases">
        <title>De Novo Assembly of kiwifruit Actinidia rufa.</title>
        <authorList>
            <person name="Sugita-Konishi S."/>
            <person name="Sato K."/>
            <person name="Mori E."/>
            <person name="Abe Y."/>
            <person name="Kisaki G."/>
            <person name="Hamano K."/>
            <person name="Suezawa K."/>
            <person name="Otani M."/>
            <person name="Fukuda T."/>
            <person name="Manabe T."/>
            <person name="Gomi K."/>
            <person name="Tabuchi M."/>
            <person name="Akimitsu K."/>
            <person name="Kataoka I."/>
        </authorList>
    </citation>
    <scope>NUCLEOTIDE SEQUENCE [LARGE SCALE GENOMIC DNA]</scope>
    <source>
        <strain evidence="3">cv. Fuchu</strain>
    </source>
</reference>
<dbReference type="OrthoDB" id="673289at2759"/>
<dbReference type="GO" id="GO:0043531">
    <property type="term" value="F:ADP binding"/>
    <property type="evidence" value="ECO:0007669"/>
    <property type="project" value="InterPro"/>
</dbReference>
<dbReference type="Gene3D" id="3.80.10.10">
    <property type="entry name" value="Ribonuclease Inhibitor"/>
    <property type="match status" value="1"/>
</dbReference>
<protein>
    <recommendedName>
        <fullName evidence="1">NB-ARC domain-containing protein</fullName>
    </recommendedName>
</protein>
<evidence type="ECO:0000313" key="2">
    <source>
        <dbReference type="EMBL" id="GFZ06050.1"/>
    </source>
</evidence>
<dbReference type="PANTHER" id="PTHR19338">
    <property type="entry name" value="TRANSLOCASE OF INNER MITOCHONDRIAL MEMBRANE 13 HOMOLOG"/>
    <property type="match status" value="1"/>
</dbReference>
<evidence type="ECO:0000259" key="1">
    <source>
        <dbReference type="Pfam" id="PF00931"/>
    </source>
</evidence>
<dbReference type="Pfam" id="PF00931">
    <property type="entry name" value="NB-ARC"/>
    <property type="match status" value="1"/>
</dbReference>
<dbReference type="InterPro" id="IPR032675">
    <property type="entry name" value="LRR_dom_sf"/>
</dbReference>
<dbReference type="InterPro" id="IPR002182">
    <property type="entry name" value="NB-ARC"/>
</dbReference>
<accession>A0A7J0G5I1</accession>
<gene>
    <name evidence="2" type="ORF">Acr_18g0002200</name>
</gene>
<dbReference type="AlphaFoldDB" id="A0A7J0G5I1"/>
<organism evidence="2 3">
    <name type="scientific">Actinidia rufa</name>
    <dbReference type="NCBI Taxonomy" id="165716"/>
    <lineage>
        <taxon>Eukaryota</taxon>
        <taxon>Viridiplantae</taxon>
        <taxon>Streptophyta</taxon>
        <taxon>Embryophyta</taxon>
        <taxon>Tracheophyta</taxon>
        <taxon>Spermatophyta</taxon>
        <taxon>Magnoliopsida</taxon>
        <taxon>eudicotyledons</taxon>
        <taxon>Gunneridae</taxon>
        <taxon>Pentapetalae</taxon>
        <taxon>asterids</taxon>
        <taxon>Ericales</taxon>
        <taxon>Actinidiaceae</taxon>
        <taxon>Actinidia</taxon>
    </lineage>
</organism>
<dbReference type="Gene3D" id="3.40.50.300">
    <property type="entry name" value="P-loop containing nucleotide triphosphate hydrolases"/>
    <property type="match status" value="1"/>
</dbReference>
<dbReference type="PANTHER" id="PTHR19338:SF32">
    <property type="entry name" value="OS06G0287500 PROTEIN"/>
    <property type="match status" value="1"/>
</dbReference>
<dbReference type="SUPFAM" id="SSF52540">
    <property type="entry name" value="P-loop containing nucleoside triphosphate hydrolases"/>
    <property type="match status" value="1"/>
</dbReference>
<name>A0A7J0G5I1_9ERIC</name>
<dbReference type="Proteomes" id="UP000585474">
    <property type="component" value="Unassembled WGS sequence"/>
</dbReference>
<dbReference type="SUPFAM" id="SSF52058">
    <property type="entry name" value="L domain-like"/>
    <property type="match status" value="1"/>
</dbReference>
<evidence type="ECO:0000313" key="3">
    <source>
        <dbReference type="Proteomes" id="UP000585474"/>
    </source>
</evidence>
<keyword evidence="3" id="KW-1185">Reference proteome</keyword>
<dbReference type="EMBL" id="BJWL01000018">
    <property type="protein sequence ID" value="GFZ06050.1"/>
    <property type="molecule type" value="Genomic_DNA"/>
</dbReference>
<dbReference type="InterPro" id="IPR027417">
    <property type="entry name" value="P-loop_NTPase"/>
</dbReference>
<sequence>MMDSIKPTKEKSGLYAEEADIVGIEEPKRKLISWALDQRHPTCKVMFVVGMGGSGKTALVKKVFDSIKAEFDCHARITVSRSKEMPELLWDIFNQLSRPTAEPTPLSSSQFNKVYLLDKLSSHLQGKRQEMRTSVLFSKEQKQTLPCDKTRRLSIQKGGFSMSQEKFPVGRALFMFKSETPTPCRHKLDIPSNLQLLKVLHLEGFEISKKINRLRDLQKLSFVKAKKHLISSLGHLTQLRELGITDLSEADGPILCKSIQALQNLQSLNGAYERCQIGSLKLHDLVRIRLKWSRLTHDPIPRLQDLPNLLELQLLDAYTGTQLNFDAGKFQKLKILELEQLEDLEMVWLNSGSMPGLQKLTIRHCNKLKQVPKRSKIAVFAS</sequence>
<feature type="domain" description="NB-ARC" evidence="1">
    <location>
        <begin position="26"/>
        <end position="128"/>
    </location>
</feature>
<comment type="caution">
    <text evidence="2">The sequence shown here is derived from an EMBL/GenBank/DDBJ whole genome shotgun (WGS) entry which is preliminary data.</text>
</comment>
<proteinExistence type="predicted"/>